<dbReference type="Gene3D" id="1.10.260.40">
    <property type="entry name" value="lambda repressor-like DNA-binding domains"/>
    <property type="match status" value="1"/>
</dbReference>
<reference evidence="1 2" key="1">
    <citation type="submission" date="2016-12" db="EMBL/GenBank/DDBJ databases">
        <authorList>
            <person name="Song W.-J."/>
            <person name="Kurnit D.M."/>
        </authorList>
    </citation>
    <scope>NUCLEOTIDE SEQUENCE [LARGE SCALE GENOMIC DNA]</scope>
    <source>
        <strain evidence="1 2">DSM 19599</strain>
    </source>
</reference>
<evidence type="ECO:0008006" key="3">
    <source>
        <dbReference type="Google" id="ProtNLM"/>
    </source>
</evidence>
<protein>
    <recommendedName>
        <fullName evidence="3">Helix-turn-helix</fullName>
    </recommendedName>
</protein>
<dbReference type="EMBL" id="FRXO01000004">
    <property type="protein sequence ID" value="SHO65791.1"/>
    <property type="molecule type" value="Genomic_DNA"/>
</dbReference>
<name>A0A1M7ZLN6_9HYPH</name>
<dbReference type="AlphaFoldDB" id="A0A1M7ZLN6"/>
<dbReference type="InterPro" id="IPR001387">
    <property type="entry name" value="Cro/C1-type_HTH"/>
</dbReference>
<organism evidence="1 2">
    <name type="scientific">Pseudoxanthobacter soli DSM 19599</name>
    <dbReference type="NCBI Taxonomy" id="1123029"/>
    <lineage>
        <taxon>Bacteria</taxon>
        <taxon>Pseudomonadati</taxon>
        <taxon>Pseudomonadota</taxon>
        <taxon>Alphaproteobacteria</taxon>
        <taxon>Hyphomicrobiales</taxon>
        <taxon>Segnochrobactraceae</taxon>
        <taxon>Pseudoxanthobacter</taxon>
    </lineage>
</organism>
<sequence>MTTSIITRLGVALWGDRWQAPMAAALGVHRDTVQDWRQGRTRPRPGVLSDLLQIAANRRAGIDDAVAALQTSIDALAPRGAPSLRAILSPETAPEDLDTAIDACIGADVELRQETRDAAGKTVVEIHKIDATGGSDWLVVWIPTWLRAGVSVARGGTGNPVWTDASDPDDAVRRVLQDEVIN</sequence>
<gene>
    <name evidence="1" type="ORF">SAMN02745172_02438</name>
</gene>
<dbReference type="STRING" id="1123029.SAMN02745172_02438"/>
<dbReference type="InterPro" id="IPR010982">
    <property type="entry name" value="Lambda_DNA-bd_dom_sf"/>
</dbReference>
<evidence type="ECO:0000313" key="1">
    <source>
        <dbReference type="EMBL" id="SHO65791.1"/>
    </source>
</evidence>
<dbReference type="RefSeq" id="WP_073628942.1">
    <property type="nucleotide sequence ID" value="NZ_FRXO01000004.1"/>
</dbReference>
<evidence type="ECO:0000313" key="2">
    <source>
        <dbReference type="Proteomes" id="UP000186406"/>
    </source>
</evidence>
<dbReference type="Proteomes" id="UP000186406">
    <property type="component" value="Unassembled WGS sequence"/>
</dbReference>
<dbReference type="GO" id="GO:0003677">
    <property type="term" value="F:DNA binding"/>
    <property type="evidence" value="ECO:0007669"/>
    <property type="project" value="InterPro"/>
</dbReference>
<proteinExistence type="predicted"/>
<accession>A0A1M7ZLN6</accession>
<dbReference type="CDD" id="cd00093">
    <property type="entry name" value="HTH_XRE"/>
    <property type="match status" value="1"/>
</dbReference>
<keyword evidence="2" id="KW-1185">Reference proteome</keyword>